<dbReference type="PANTHER" id="PTHR11070:SF2">
    <property type="entry name" value="ATP-DEPENDENT DNA HELICASE SRS2"/>
    <property type="match status" value="1"/>
</dbReference>
<evidence type="ECO:0000256" key="1">
    <source>
        <dbReference type="ARBA" id="ARBA00009922"/>
    </source>
</evidence>
<feature type="domain" description="UvrD-like helicase C-terminal" evidence="14">
    <location>
        <begin position="278"/>
        <end position="609"/>
    </location>
</feature>
<name>A0ABY8ERN4_MALFU</name>
<dbReference type="CDD" id="cd17932">
    <property type="entry name" value="DEXQc_UvrD"/>
    <property type="match status" value="1"/>
</dbReference>
<feature type="region of interest" description="Disordered" evidence="12">
    <location>
        <begin position="518"/>
        <end position="575"/>
    </location>
</feature>
<evidence type="ECO:0000256" key="3">
    <source>
        <dbReference type="ARBA" id="ARBA00022801"/>
    </source>
</evidence>
<evidence type="ECO:0000256" key="9">
    <source>
        <dbReference type="ARBA" id="ARBA00034808"/>
    </source>
</evidence>
<feature type="compositionally biased region" description="Low complexity" evidence="12">
    <location>
        <begin position="841"/>
        <end position="851"/>
    </location>
</feature>
<reference evidence="15 16" key="1">
    <citation type="journal article" date="2020" name="Elife">
        <title>Loss of centromere function drives karyotype evolution in closely related Malassezia species.</title>
        <authorList>
            <person name="Sankaranarayanan S.R."/>
            <person name="Ianiri G."/>
            <person name="Coelho M.A."/>
            <person name="Reza M.H."/>
            <person name="Thimmappa B.C."/>
            <person name="Ganguly P."/>
            <person name="Vadnala R.N."/>
            <person name="Sun S."/>
            <person name="Siddharthan R."/>
            <person name="Tellgren-Roth C."/>
            <person name="Dawson T.L."/>
            <person name="Heitman J."/>
            <person name="Sanyal K."/>
        </authorList>
    </citation>
    <scope>NUCLEOTIDE SEQUENCE [LARGE SCALE GENOMIC DNA]</scope>
    <source>
        <strain evidence="15">CBS14141</strain>
    </source>
</reference>
<dbReference type="Gene3D" id="1.10.10.160">
    <property type="match status" value="1"/>
</dbReference>
<protein>
    <recommendedName>
        <fullName evidence="9">DNA 3'-5' helicase</fullName>
        <ecNumber evidence="9">5.6.2.4</ecNumber>
    </recommendedName>
</protein>
<evidence type="ECO:0000256" key="6">
    <source>
        <dbReference type="ARBA" id="ARBA00023125"/>
    </source>
</evidence>
<keyword evidence="6" id="KW-0238">DNA-binding</keyword>
<gene>
    <name evidence="15" type="primary">srs2</name>
    <name evidence="15" type="ORF">GLX27_002830</name>
</gene>
<sequence>MSLSASQQAAVQCDAARPLQILAGPGSGKTRVLTMRVAHLLLDAERDARVLPQHCVVVTFTNKAANEMRTRLTELIGPERTQKLVLGTFHALCAMFLRRHGARIGIDHNFTIADTDDAKRVMKEVLDASPDVPLKPEQALAAVSHAKARSRRPEDLRRTADQAALAEVYAVYQARLRANNALDFDDLLMCGTQLLREHPSVAQHIAHVLVDEFQDTNAVQYELMRLLSAASGHVSVVGDPDQSIYSWRNAEVGNLAKMCTDFPDVRRVFLEENFRSTQSILDAAIKVMRQDTQRIDKDLHTAQGRGAPVTFHTFASADEEAEYIALEIQRNVDLARPMLTYADVCILLRFNALSRALEAALQRQRIPYRVIGGPKFFDRAEVKDLLAYLLLVDNPAYTPALLRIINVPRRGIGAKTVQDLEALAAQHGLTLHACIEQLVDGNAALGAGVRASVVQALQTLVRTLRRLRTAAHEQTPVCDLLQLLVTELDFQTHLRRDDDAESRWQNVQELISFAASTDTGGLYEEEEEGGVEHDDDTVKADGADADALEGEGHDAAAAGTPPAKRRRTADTSPTPLRRFLENSMLATDTAAGVEDSAKVTISTCHAAKGLEWPVVFVPAVEEGTFPFYRSVTPDEQREERRLLYVAMTRAATNLYLSATARRLVAGSWQSRSVSAFLAPLLPPSQRGSQPPGTPDGIAWCFGAPDVQHALPDAAALLRRTCPDAAALAANARAFAATPAARRLAALEGAARAPPMHTELGAGSAPRPAPPPRGSGSFASALNALSSSALAQHNPGGNVRAAVRPPSQLAHPGRSLGVRRGVPGVGGAARAPSLGVRPPEDAAPASSAPRAPGRTLGVRRTWVPTKRAHD</sequence>
<feature type="compositionally biased region" description="Basic and acidic residues" evidence="12">
    <location>
        <begin position="530"/>
        <end position="542"/>
    </location>
</feature>
<dbReference type="InterPro" id="IPR000212">
    <property type="entry name" value="DNA_helicase_UvrD/REP"/>
</dbReference>
<evidence type="ECO:0000313" key="16">
    <source>
        <dbReference type="Proteomes" id="UP000818624"/>
    </source>
</evidence>
<evidence type="ECO:0000256" key="12">
    <source>
        <dbReference type="SAM" id="MobiDB-lite"/>
    </source>
</evidence>
<evidence type="ECO:0000256" key="10">
    <source>
        <dbReference type="ARBA" id="ARBA00048988"/>
    </source>
</evidence>
<evidence type="ECO:0000256" key="11">
    <source>
        <dbReference type="PROSITE-ProRule" id="PRU00560"/>
    </source>
</evidence>
<evidence type="ECO:0000256" key="7">
    <source>
        <dbReference type="ARBA" id="ARBA00023235"/>
    </source>
</evidence>
<dbReference type="Proteomes" id="UP000818624">
    <property type="component" value="Chromosome 3"/>
</dbReference>
<feature type="compositionally biased region" description="Low complexity" evidence="12">
    <location>
        <begin position="817"/>
        <end position="831"/>
    </location>
</feature>
<comment type="similarity">
    <text evidence="1">Belongs to the helicase family. UvrD subfamily.</text>
</comment>
<dbReference type="Pfam" id="PF13361">
    <property type="entry name" value="UvrD_C"/>
    <property type="match status" value="1"/>
</dbReference>
<dbReference type="Gene3D" id="1.10.486.10">
    <property type="entry name" value="PCRA, domain 4"/>
    <property type="match status" value="1"/>
</dbReference>
<dbReference type="PROSITE" id="PS51198">
    <property type="entry name" value="UVRD_HELICASE_ATP_BIND"/>
    <property type="match status" value="1"/>
</dbReference>
<dbReference type="SUPFAM" id="SSF52540">
    <property type="entry name" value="P-loop containing nucleoside triphosphate hydrolases"/>
    <property type="match status" value="1"/>
</dbReference>
<dbReference type="InterPro" id="IPR013986">
    <property type="entry name" value="DExx_box_DNA_helicase_dom_sf"/>
</dbReference>
<dbReference type="Pfam" id="PF00580">
    <property type="entry name" value="UvrD-helicase"/>
    <property type="match status" value="1"/>
</dbReference>
<feature type="binding site" evidence="11">
    <location>
        <begin position="23"/>
        <end position="30"/>
    </location>
    <ligand>
        <name>ATP</name>
        <dbReference type="ChEBI" id="CHEBI:30616"/>
    </ligand>
</feature>
<proteinExistence type="inferred from homology"/>
<dbReference type="PANTHER" id="PTHR11070">
    <property type="entry name" value="UVRD / RECB / PCRA DNA HELICASE FAMILY MEMBER"/>
    <property type="match status" value="1"/>
</dbReference>
<evidence type="ECO:0000259" key="14">
    <source>
        <dbReference type="PROSITE" id="PS51217"/>
    </source>
</evidence>
<dbReference type="Gene3D" id="3.40.50.300">
    <property type="entry name" value="P-loop containing nucleotide triphosphate hydrolases"/>
    <property type="match status" value="3"/>
</dbReference>
<keyword evidence="5 11" id="KW-0067">ATP-binding</keyword>
<dbReference type="CDD" id="cd18807">
    <property type="entry name" value="SF1_C_UvrD"/>
    <property type="match status" value="1"/>
</dbReference>
<evidence type="ECO:0000256" key="2">
    <source>
        <dbReference type="ARBA" id="ARBA00022741"/>
    </source>
</evidence>
<dbReference type="InterPro" id="IPR014016">
    <property type="entry name" value="UvrD-like_ATP-bd"/>
</dbReference>
<dbReference type="GO" id="GO:0016787">
    <property type="term" value="F:hydrolase activity"/>
    <property type="evidence" value="ECO:0007669"/>
    <property type="project" value="UniProtKB-KW"/>
</dbReference>
<dbReference type="EMBL" id="CP046236">
    <property type="protein sequence ID" value="WFD48162.1"/>
    <property type="molecule type" value="Genomic_DNA"/>
</dbReference>
<feature type="domain" description="UvrD-like helicase ATP-binding" evidence="13">
    <location>
        <begin position="2"/>
        <end position="277"/>
    </location>
</feature>
<keyword evidence="16" id="KW-1185">Reference proteome</keyword>
<keyword evidence="7" id="KW-0413">Isomerase</keyword>
<keyword evidence="3 11" id="KW-0378">Hydrolase</keyword>
<dbReference type="InterPro" id="IPR027417">
    <property type="entry name" value="P-loop_NTPase"/>
</dbReference>
<evidence type="ECO:0000256" key="8">
    <source>
        <dbReference type="ARBA" id="ARBA00034617"/>
    </source>
</evidence>
<evidence type="ECO:0000256" key="4">
    <source>
        <dbReference type="ARBA" id="ARBA00022806"/>
    </source>
</evidence>
<dbReference type="EC" id="5.6.2.4" evidence="9"/>
<evidence type="ECO:0000259" key="13">
    <source>
        <dbReference type="PROSITE" id="PS51198"/>
    </source>
</evidence>
<keyword evidence="4 11" id="KW-0347">Helicase</keyword>
<evidence type="ECO:0000256" key="5">
    <source>
        <dbReference type="ARBA" id="ARBA00022840"/>
    </source>
</evidence>
<dbReference type="InterPro" id="IPR014017">
    <property type="entry name" value="DNA_helicase_UvrD-like_C"/>
</dbReference>
<feature type="compositionally biased region" description="Low complexity" evidence="12">
    <location>
        <begin position="755"/>
        <end position="765"/>
    </location>
</feature>
<accession>A0ABY8ERN4</accession>
<evidence type="ECO:0000313" key="15">
    <source>
        <dbReference type="EMBL" id="WFD48162.1"/>
    </source>
</evidence>
<comment type="catalytic activity">
    <reaction evidence="10">
        <text>ATP + H2O = ADP + phosphate + H(+)</text>
        <dbReference type="Rhea" id="RHEA:13065"/>
        <dbReference type="ChEBI" id="CHEBI:15377"/>
        <dbReference type="ChEBI" id="CHEBI:15378"/>
        <dbReference type="ChEBI" id="CHEBI:30616"/>
        <dbReference type="ChEBI" id="CHEBI:43474"/>
        <dbReference type="ChEBI" id="CHEBI:456216"/>
        <dbReference type="EC" id="5.6.2.4"/>
    </reaction>
</comment>
<feature type="compositionally biased region" description="Low complexity" evidence="12">
    <location>
        <begin position="773"/>
        <end position="790"/>
    </location>
</feature>
<dbReference type="PROSITE" id="PS51217">
    <property type="entry name" value="UVRD_HELICASE_CTER"/>
    <property type="match status" value="1"/>
</dbReference>
<keyword evidence="2 11" id="KW-0547">Nucleotide-binding</keyword>
<organism evidence="15 16">
    <name type="scientific">Malassezia furfur</name>
    <name type="common">Pityriasis versicolor infection agent</name>
    <name type="synonym">Pityrosporum furfur</name>
    <dbReference type="NCBI Taxonomy" id="55194"/>
    <lineage>
        <taxon>Eukaryota</taxon>
        <taxon>Fungi</taxon>
        <taxon>Dikarya</taxon>
        <taxon>Basidiomycota</taxon>
        <taxon>Ustilaginomycotina</taxon>
        <taxon>Malasseziomycetes</taxon>
        <taxon>Malasseziales</taxon>
        <taxon>Malasseziaceae</taxon>
        <taxon>Malassezia</taxon>
    </lineage>
</organism>
<comment type="catalytic activity">
    <reaction evidence="8">
        <text>Couples ATP hydrolysis with the unwinding of duplex DNA by translocating in the 3'-5' direction.</text>
        <dbReference type="EC" id="5.6.2.4"/>
    </reaction>
</comment>
<dbReference type="GO" id="GO:0003678">
    <property type="term" value="F:DNA helicase activity"/>
    <property type="evidence" value="ECO:0007669"/>
    <property type="project" value="UniProtKB-EC"/>
</dbReference>
<feature type="region of interest" description="Disordered" evidence="12">
    <location>
        <begin position="755"/>
        <end position="869"/>
    </location>
</feature>